<reference evidence="2" key="2">
    <citation type="submission" date="2019-06" db="EMBL/GenBank/DDBJ databases">
        <title>Genomics analysis of Aphanomyces spp. identifies a new class of oomycete effector associated with host adaptation.</title>
        <authorList>
            <person name="Gaulin E."/>
        </authorList>
    </citation>
    <scope>NUCLEOTIDE SEQUENCE</scope>
    <source>
        <strain evidence="2">CBS 578.67</strain>
    </source>
</reference>
<protein>
    <submittedName>
        <fullName evidence="3">Aste57867_21618 protein</fullName>
    </submittedName>
</protein>
<evidence type="ECO:0000313" key="4">
    <source>
        <dbReference type="Proteomes" id="UP000332933"/>
    </source>
</evidence>
<keyword evidence="4" id="KW-1185">Reference proteome</keyword>
<accession>A0A485LHZ6</accession>
<organism evidence="3 4">
    <name type="scientific">Aphanomyces stellatus</name>
    <dbReference type="NCBI Taxonomy" id="120398"/>
    <lineage>
        <taxon>Eukaryota</taxon>
        <taxon>Sar</taxon>
        <taxon>Stramenopiles</taxon>
        <taxon>Oomycota</taxon>
        <taxon>Saprolegniomycetes</taxon>
        <taxon>Saprolegniales</taxon>
        <taxon>Verrucalvaceae</taxon>
        <taxon>Aphanomyces</taxon>
    </lineage>
</organism>
<dbReference type="AlphaFoldDB" id="A0A485LHZ6"/>
<reference evidence="3 4" key="1">
    <citation type="submission" date="2019-03" db="EMBL/GenBank/DDBJ databases">
        <authorList>
            <person name="Gaulin E."/>
            <person name="Dumas B."/>
        </authorList>
    </citation>
    <scope>NUCLEOTIDE SEQUENCE [LARGE SCALE GENOMIC DNA]</scope>
    <source>
        <strain evidence="3">CBS 568.67</strain>
    </source>
</reference>
<dbReference type="EMBL" id="CAADRA010007010">
    <property type="protein sequence ID" value="VFT98288.1"/>
    <property type="molecule type" value="Genomic_DNA"/>
</dbReference>
<sequence>MTTTASLPTDGASFAAAPATPVHAEDAAPKQPRSSRFRLALGVFVLCGAVCITVGAYFFLTKNNDHNDQTAKSIISTIQQAAAIKVTITALRSSMTLNGLSQATAYIVPRSTSFNPRERSNDVALAFDAVIKQVGADHTETYTLVNDKAYVAMTVDGAMLHAACLEPSQVPSISLMQSSLEQASVVRAVEIDNVDVTTTYCDGLLLELTFAGEKYVLCASNDNKVNHIQGDDLDIAVEYLTDASDVPAIAVPDESLDCPVIRTSLPNLQGLTERAASTESAGTAKMNRASCGCKGPRKPCLFVHGVGQKSSGPIQDSSDSWGSLKDNAPCCTSTKYVQFDTVSRRWDDASLQNDFCNAALQVATGNNGRTVGNLILVTYSMGNLIAGGAIANNRCGLSGGVSWLSLAGPMQGSKSANFLEQTCANGNGGWGNAALNVIASLIGQCPAQPAYLSLKHQNTVGQGMQNTFVAAQRARAQHVTKVLCGNSPSGLASIYSAALPIVSQLSKHDTENDGVVDFNSCTAGVGTNGFGTSYNNVNYKAAINHLDAAFRQGDGWFGDDRKPVKWFECAL</sequence>
<dbReference type="PANTHER" id="PTHR22538">
    <property type="entry name" value="CILIA- AND FLAGELLA-ASSOCIATED PROTEIN 74"/>
    <property type="match status" value="1"/>
</dbReference>
<keyword evidence="1" id="KW-0812">Transmembrane</keyword>
<gene>
    <name evidence="3" type="primary">Aste57867_21618</name>
    <name evidence="2" type="ORF">As57867_021549</name>
    <name evidence="3" type="ORF">ASTE57867_21618</name>
</gene>
<keyword evidence="1" id="KW-0472">Membrane</keyword>
<feature type="transmembrane region" description="Helical" evidence="1">
    <location>
        <begin position="39"/>
        <end position="60"/>
    </location>
</feature>
<dbReference type="InterPro" id="IPR029058">
    <property type="entry name" value="AB_hydrolase_fold"/>
</dbReference>
<dbReference type="EMBL" id="VJMH01006984">
    <property type="protein sequence ID" value="KAF0686589.1"/>
    <property type="molecule type" value="Genomic_DNA"/>
</dbReference>
<dbReference type="Proteomes" id="UP000332933">
    <property type="component" value="Unassembled WGS sequence"/>
</dbReference>
<name>A0A485LHZ6_9STRA</name>
<dbReference type="OrthoDB" id="155775at2759"/>
<evidence type="ECO:0000256" key="1">
    <source>
        <dbReference type="SAM" id="Phobius"/>
    </source>
</evidence>
<proteinExistence type="predicted"/>
<evidence type="ECO:0000313" key="3">
    <source>
        <dbReference type="EMBL" id="VFT98288.1"/>
    </source>
</evidence>
<evidence type="ECO:0000313" key="2">
    <source>
        <dbReference type="EMBL" id="KAF0686589.1"/>
    </source>
</evidence>
<dbReference type="PANTHER" id="PTHR22538:SF1">
    <property type="entry name" value="VWFD DOMAIN-CONTAINING PROTEIN"/>
    <property type="match status" value="1"/>
</dbReference>
<dbReference type="Gene3D" id="3.40.50.1820">
    <property type="entry name" value="alpha/beta hydrolase"/>
    <property type="match status" value="1"/>
</dbReference>
<keyword evidence="1" id="KW-1133">Transmembrane helix</keyword>